<protein>
    <recommendedName>
        <fullName evidence="3">Lipoprotein</fullName>
    </recommendedName>
</protein>
<name>A0ABS3EWI0_9FLAO</name>
<reference evidence="1 2" key="1">
    <citation type="submission" date="2021-03" db="EMBL/GenBank/DDBJ databases">
        <title>Muricauda sp. CAU 1631 isolated from Incheon.</title>
        <authorList>
            <person name="Kim W."/>
        </authorList>
    </citation>
    <scope>NUCLEOTIDE SEQUENCE [LARGE SCALE GENOMIC DNA]</scope>
    <source>
        <strain evidence="1 2">CAU 1631</strain>
    </source>
</reference>
<dbReference type="RefSeq" id="WP_207070944.1">
    <property type="nucleotide sequence ID" value="NZ_JAFLND010000002.1"/>
</dbReference>
<proteinExistence type="predicted"/>
<dbReference type="Proteomes" id="UP000664163">
    <property type="component" value="Unassembled WGS sequence"/>
</dbReference>
<gene>
    <name evidence="1" type="ORF">J0X13_08040</name>
</gene>
<evidence type="ECO:0008006" key="3">
    <source>
        <dbReference type="Google" id="ProtNLM"/>
    </source>
</evidence>
<dbReference type="EMBL" id="JAFLND010000002">
    <property type="protein sequence ID" value="MBO0330497.1"/>
    <property type="molecule type" value="Genomic_DNA"/>
</dbReference>
<sequence>MDCIFKNTIGNSLTWAMLLSITCAFCQDHPEATYRLDNFINKSCETDYNKITSEAVNNILKYDVFHITQKTKNIYGEKDTEIHQFIVVDNGQNVKRFEHIDTNTSLPELTSYIQEDFRLNQETAFVFQSMLDDIYPIANWKPDKREFFFKNGKWYFLRDAYFRSKQGFEITVDSTGKITNICYKMKWDEQESK</sequence>
<organism evidence="1 2">
    <name type="scientific">[Muricauda] lutisoli</name>
    <dbReference type="NCBI Taxonomy" id="2816035"/>
    <lineage>
        <taxon>Bacteria</taxon>
        <taxon>Pseudomonadati</taxon>
        <taxon>Bacteroidota</taxon>
        <taxon>Flavobacteriia</taxon>
        <taxon>Flavobacteriales</taxon>
        <taxon>Flavobacteriaceae</taxon>
        <taxon>Allomuricauda</taxon>
    </lineage>
</organism>
<evidence type="ECO:0000313" key="1">
    <source>
        <dbReference type="EMBL" id="MBO0330497.1"/>
    </source>
</evidence>
<accession>A0ABS3EWI0</accession>
<evidence type="ECO:0000313" key="2">
    <source>
        <dbReference type="Proteomes" id="UP000664163"/>
    </source>
</evidence>
<comment type="caution">
    <text evidence="1">The sequence shown here is derived from an EMBL/GenBank/DDBJ whole genome shotgun (WGS) entry which is preliminary data.</text>
</comment>
<keyword evidence="2" id="KW-1185">Reference proteome</keyword>